<dbReference type="InterPro" id="IPR017907">
    <property type="entry name" value="Znf_RING_CS"/>
</dbReference>
<feature type="region of interest" description="Disordered" evidence="7">
    <location>
        <begin position="1"/>
        <end position="44"/>
    </location>
</feature>
<dbReference type="SUPFAM" id="SSF81383">
    <property type="entry name" value="F-box domain"/>
    <property type="match status" value="1"/>
</dbReference>
<dbReference type="Pfam" id="PF00271">
    <property type="entry name" value="Helicase_C"/>
    <property type="match status" value="1"/>
</dbReference>
<dbReference type="EMBL" id="BFEA01000067">
    <property type="protein sequence ID" value="GBG65906.1"/>
    <property type="molecule type" value="Genomic_DNA"/>
</dbReference>
<dbReference type="STRING" id="69332.A0A388K795"/>
<dbReference type="Gene3D" id="3.40.50.10810">
    <property type="entry name" value="Tandem AAA-ATPase domain"/>
    <property type="match status" value="1"/>
</dbReference>
<evidence type="ECO:0000256" key="4">
    <source>
        <dbReference type="ARBA" id="ARBA00022801"/>
    </source>
</evidence>
<dbReference type="OMA" id="IKYAGMY"/>
<evidence type="ECO:0000259" key="8">
    <source>
        <dbReference type="PROSITE" id="PS50181"/>
    </source>
</evidence>
<dbReference type="GO" id="GO:0016787">
    <property type="term" value="F:hydrolase activity"/>
    <property type="evidence" value="ECO:0007669"/>
    <property type="project" value="UniProtKB-KW"/>
</dbReference>
<feature type="domain" description="CW-type" evidence="9">
    <location>
        <begin position="553"/>
        <end position="604"/>
    </location>
</feature>
<dbReference type="InterPro" id="IPR001810">
    <property type="entry name" value="F-box_dom"/>
</dbReference>
<evidence type="ECO:0000256" key="1">
    <source>
        <dbReference type="ARBA" id="ARBA00022723"/>
    </source>
</evidence>
<evidence type="ECO:0000259" key="10">
    <source>
        <dbReference type="PROSITE" id="PS51192"/>
    </source>
</evidence>
<feature type="domain" description="Helicase ATP-binding" evidence="10">
    <location>
        <begin position="705"/>
        <end position="872"/>
    </location>
</feature>
<evidence type="ECO:0000259" key="9">
    <source>
        <dbReference type="PROSITE" id="PS51050"/>
    </source>
</evidence>
<feature type="compositionally biased region" description="Low complexity" evidence="7">
    <location>
        <begin position="501"/>
        <end position="515"/>
    </location>
</feature>
<dbReference type="InterPro" id="IPR027417">
    <property type="entry name" value="P-loop_NTPase"/>
</dbReference>
<name>A0A388K795_CHABU</name>
<dbReference type="InterPro" id="IPR011124">
    <property type="entry name" value="Znf_CW"/>
</dbReference>
<dbReference type="PROSITE" id="PS50181">
    <property type="entry name" value="FBOX"/>
    <property type="match status" value="1"/>
</dbReference>
<dbReference type="Gene3D" id="3.40.50.300">
    <property type="entry name" value="P-loop containing nucleotide triphosphate hydrolases"/>
    <property type="match status" value="1"/>
</dbReference>
<dbReference type="InterPro" id="IPR050628">
    <property type="entry name" value="SNF2_RAD54_helicase_TF"/>
</dbReference>
<evidence type="ECO:0000256" key="6">
    <source>
        <dbReference type="ARBA" id="ARBA00022840"/>
    </source>
</evidence>
<evidence type="ECO:0000256" key="3">
    <source>
        <dbReference type="ARBA" id="ARBA00022771"/>
    </source>
</evidence>
<feature type="compositionally biased region" description="Low complexity" evidence="7">
    <location>
        <begin position="24"/>
        <end position="35"/>
    </location>
</feature>
<keyword evidence="6" id="KW-0067">ATP-binding</keyword>
<evidence type="ECO:0000256" key="2">
    <source>
        <dbReference type="ARBA" id="ARBA00022741"/>
    </source>
</evidence>
<comment type="caution">
    <text evidence="11">The sequence shown here is derived from an EMBL/GenBank/DDBJ whole genome shotgun (WGS) entry which is preliminary data.</text>
</comment>
<dbReference type="InterPro" id="IPR001650">
    <property type="entry name" value="Helicase_C-like"/>
</dbReference>
<keyword evidence="4" id="KW-0378">Hydrolase</keyword>
<dbReference type="CDD" id="cd09917">
    <property type="entry name" value="F-box_SF"/>
    <property type="match status" value="1"/>
</dbReference>
<dbReference type="PANTHER" id="PTHR45626:SF14">
    <property type="entry name" value="ATP-DEPENDENT DNA HELICASE (EUROFUNG)"/>
    <property type="match status" value="1"/>
</dbReference>
<gene>
    <name evidence="11" type="ORF">CBR_g54197</name>
</gene>
<dbReference type="GO" id="GO:0005634">
    <property type="term" value="C:nucleus"/>
    <property type="evidence" value="ECO:0007669"/>
    <property type="project" value="TreeGrafter"/>
</dbReference>
<dbReference type="InterPro" id="IPR014001">
    <property type="entry name" value="Helicase_ATP-bd"/>
</dbReference>
<dbReference type="InterPro" id="IPR038718">
    <property type="entry name" value="SNF2-like_sf"/>
</dbReference>
<dbReference type="GO" id="GO:0006281">
    <property type="term" value="P:DNA repair"/>
    <property type="evidence" value="ECO:0007669"/>
    <property type="project" value="TreeGrafter"/>
</dbReference>
<evidence type="ECO:0000256" key="7">
    <source>
        <dbReference type="SAM" id="MobiDB-lite"/>
    </source>
</evidence>
<dbReference type="GO" id="GO:0008094">
    <property type="term" value="F:ATP-dependent activity, acting on DNA"/>
    <property type="evidence" value="ECO:0007669"/>
    <property type="project" value="TreeGrafter"/>
</dbReference>
<dbReference type="Pfam" id="PF00176">
    <property type="entry name" value="SNF2-rel_dom"/>
    <property type="match status" value="1"/>
</dbReference>
<dbReference type="Gramene" id="GBG65906">
    <property type="protein sequence ID" value="GBG65906"/>
    <property type="gene ID" value="CBR_g54197"/>
</dbReference>
<dbReference type="Pfam" id="PF12937">
    <property type="entry name" value="F-box-like"/>
    <property type="match status" value="1"/>
</dbReference>
<dbReference type="Pfam" id="PF07496">
    <property type="entry name" value="zf-CW"/>
    <property type="match status" value="1"/>
</dbReference>
<keyword evidence="2" id="KW-0547">Nucleotide-binding</keyword>
<dbReference type="PROSITE" id="PS00518">
    <property type="entry name" value="ZF_RING_1"/>
    <property type="match status" value="1"/>
</dbReference>
<keyword evidence="12" id="KW-1185">Reference proteome</keyword>
<evidence type="ECO:0000256" key="5">
    <source>
        <dbReference type="ARBA" id="ARBA00022833"/>
    </source>
</evidence>
<dbReference type="GO" id="GO:0005524">
    <property type="term" value="F:ATP binding"/>
    <property type="evidence" value="ECO:0007669"/>
    <property type="project" value="UniProtKB-KW"/>
</dbReference>
<dbReference type="CDD" id="cd18008">
    <property type="entry name" value="DEXDc_SHPRH-like"/>
    <property type="match status" value="1"/>
</dbReference>
<organism evidence="11 12">
    <name type="scientific">Chara braunii</name>
    <name type="common">Braun's stonewort</name>
    <dbReference type="NCBI Taxonomy" id="69332"/>
    <lineage>
        <taxon>Eukaryota</taxon>
        <taxon>Viridiplantae</taxon>
        <taxon>Streptophyta</taxon>
        <taxon>Charophyceae</taxon>
        <taxon>Charales</taxon>
        <taxon>Characeae</taxon>
        <taxon>Chara</taxon>
    </lineage>
</organism>
<sequence length="1295" mass="145492">MCIRDRNNGGGGGGSKERTGTTRGGSCPPISPSSGSGKGVANKESSDSILHHLQMVSSRERVDLRGRVVDVICRREGMRVSADEEDQGEEGCSKCVVLFDIFMLAELWSSRPFWKGGLFASSVFSHVSCDYKQREEILRNVSEGKRGIPSHMKDLTVGSLGECHVLGCKMHAVLTEEEKQERFNLPALFKTLPSQINALSNIDTCMKPDKLLTNCSGIWSIPDEILVSILARLSAADLRSVEAVCRHTRELAAGLAPGLKLDLFPHQRTAVRWMLQRERKVNCYPHPLCMELQSEDGKRYNINVVSGAFSSEAPSSICDFRGGLFCDEPGLGKTVTALSLVLKTQGTFATPPQGVHVHWCNYRNGKVGFYELPRKRLLQGSYLKHCRTTIDTSGRGLRCSKMQTRHAAGSPRPSGGENFVDWPPQLSPGVSCDMASPIVTGISGRAPVTRLSTSAVKTYLNVQMTASLRRAATLQPSLAPPKRLKTHHQETNLDSDPYEMSSGSSSSLSSSSSSSGDEREPEGMPGVVSDQAQSRMRESMAGSRIDIDQFSSDESLELWVQCDACAKWRRLPRWADRPSDAAWFCSMNPDRERQTCEAQEEKCIEGELTTCMPGFVREDERPGQERNVVFFQNVLKKHAHWRYLKLERTLHWLVNQRNSALEKLFKEGDGFNVPQSLRMEGYEELWKEIGLEQCKTGKGGISPHRWKCLQGSYNLLLDLTALKIALLTPLEASKRVYLSKSTLVVVPPNLVQHWQHQIERHTKANSLRVYVWDGSDKKLPPAHALAWDFDLVITTFNRLSVEWNQRDESPLMHVHWFRTILDEGHTLGALCPTNKLQMAVNMHSSRRWLLTGTPTPNTPDSQVAHLQPLLNFLHEEVFGQQQKLWEAAIQRPFEAAREEGLQRLRDVLKRCMISASKADLSVIPPCHRKVVILDFMDQHAQSYNELVETVRRNILMADWNDPDHVESLLNPKQWRLSRATINNIRLSCCVAGHMRIRDIPGDIDETMGILAERGIAPNSDRFATIKSTLKHGGNCDRCEQWSRLPLITPCGHILCLSCVSLDREKCTYWGCQHPYKMQSPADLQRPENPFPKWPVPQDLIELQPSYAQENWDADWQNTSSSKVAYLVKELKKRLPKDGHEARHRPRECDVGSVPAATWPTARRTSRSSMRDAVVGGGLEIEKAIVFSQFLEHLSLVEQQLTEAGIRHASMYSPMPASLRAKSLRRFQTDPLCSVLLMDGTGALGLDLSFVAHVYLMEPIWDRRCKSSPPALPFAFSDLSHFFFSHLFSGLESQIL</sequence>
<keyword evidence="5" id="KW-0862">Zinc</keyword>
<dbReference type="InterPro" id="IPR036047">
    <property type="entry name" value="F-box-like_dom_sf"/>
</dbReference>
<dbReference type="GO" id="GO:0008270">
    <property type="term" value="F:zinc ion binding"/>
    <property type="evidence" value="ECO:0007669"/>
    <property type="project" value="UniProtKB-KW"/>
</dbReference>
<evidence type="ECO:0000313" key="12">
    <source>
        <dbReference type="Proteomes" id="UP000265515"/>
    </source>
</evidence>
<reference evidence="11 12" key="1">
    <citation type="journal article" date="2018" name="Cell">
        <title>The Chara Genome: Secondary Complexity and Implications for Plant Terrestrialization.</title>
        <authorList>
            <person name="Nishiyama T."/>
            <person name="Sakayama H."/>
            <person name="Vries J.D."/>
            <person name="Buschmann H."/>
            <person name="Saint-Marcoux D."/>
            <person name="Ullrich K.K."/>
            <person name="Haas F.B."/>
            <person name="Vanderstraeten L."/>
            <person name="Becker D."/>
            <person name="Lang D."/>
            <person name="Vosolsobe S."/>
            <person name="Rombauts S."/>
            <person name="Wilhelmsson P.K.I."/>
            <person name="Janitza P."/>
            <person name="Kern R."/>
            <person name="Heyl A."/>
            <person name="Rumpler F."/>
            <person name="Villalobos L.I.A.C."/>
            <person name="Clay J.M."/>
            <person name="Skokan R."/>
            <person name="Toyoda A."/>
            <person name="Suzuki Y."/>
            <person name="Kagoshima H."/>
            <person name="Schijlen E."/>
            <person name="Tajeshwar N."/>
            <person name="Catarino B."/>
            <person name="Hetherington A.J."/>
            <person name="Saltykova A."/>
            <person name="Bonnot C."/>
            <person name="Breuninger H."/>
            <person name="Symeonidi A."/>
            <person name="Radhakrishnan G.V."/>
            <person name="Van Nieuwerburgh F."/>
            <person name="Deforce D."/>
            <person name="Chang C."/>
            <person name="Karol K.G."/>
            <person name="Hedrich R."/>
            <person name="Ulvskov P."/>
            <person name="Glockner G."/>
            <person name="Delwiche C.F."/>
            <person name="Petrasek J."/>
            <person name="Van de Peer Y."/>
            <person name="Friml J."/>
            <person name="Beilby M."/>
            <person name="Dolan L."/>
            <person name="Kohara Y."/>
            <person name="Sugano S."/>
            <person name="Fujiyama A."/>
            <person name="Delaux P.-M."/>
            <person name="Quint M."/>
            <person name="TheiBen G."/>
            <person name="Hagemann M."/>
            <person name="Harholt J."/>
            <person name="Dunand C."/>
            <person name="Zachgo S."/>
            <person name="Langdale J."/>
            <person name="Maumus F."/>
            <person name="Straeten D.V.D."/>
            <person name="Gould S.B."/>
            <person name="Rensing S.A."/>
        </authorList>
    </citation>
    <scope>NUCLEOTIDE SEQUENCE [LARGE SCALE GENOMIC DNA]</scope>
    <source>
        <strain evidence="11 12">S276</strain>
    </source>
</reference>
<dbReference type="SMART" id="SM00487">
    <property type="entry name" value="DEXDc"/>
    <property type="match status" value="1"/>
</dbReference>
<feature type="region of interest" description="Disordered" evidence="7">
    <location>
        <begin position="401"/>
        <end position="423"/>
    </location>
</feature>
<keyword evidence="1" id="KW-0479">Metal-binding</keyword>
<evidence type="ECO:0000313" key="11">
    <source>
        <dbReference type="EMBL" id="GBG65906.1"/>
    </source>
</evidence>
<dbReference type="Proteomes" id="UP000265515">
    <property type="component" value="Unassembled WGS sequence"/>
</dbReference>
<dbReference type="InterPro" id="IPR000330">
    <property type="entry name" value="SNF2_N"/>
</dbReference>
<dbReference type="SMART" id="SM00256">
    <property type="entry name" value="FBOX"/>
    <property type="match status" value="1"/>
</dbReference>
<dbReference type="PROSITE" id="PS51192">
    <property type="entry name" value="HELICASE_ATP_BIND_1"/>
    <property type="match status" value="1"/>
</dbReference>
<dbReference type="SUPFAM" id="SSF52540">
    <property type="entry name" value="P-loop containing nucleoside triphosphate hydrolases"/>
    <property type="match status" value="2"/>
</dbReference>
<dbReference type="InterPro" id="IPR049730">
    <property type="entry name" value="SNF2/RAD54-like_C"/>
</dbReference>
<dbReference type="PROSITE" id="PS51050">
    <property type="entry name" value="ZF_CW"/>
    <property type="match status" value="1"/>
</dbReference>
<evidence type="ECO:0008006" key="13">
    <source>
        <dbReference type="Google" id="ProtNLM"/>
    </source>
</evidence>
<feature type="domain" description="F-box" evidence="8">
    <location>
        <begin position="215"/>
        <end position="251"/>
    </location>
</feature>
<feature type="region of interest" description="Disordered" evidence="7">
    <location>
        <begin position="475"/>
        <end position="540"/>
    </location>
</feature>
<keyword evidence="3" id="KW-0863">Zinc-finger</keyword>
<proteinExistence type="predicted"/>
<accession>A0A388K795</accession>
<dbReference type="CDD" id="cd18793">
    <property type="entry name" value="SF2_C_SNF"/>
    <property type="match status" value="1"/>
</dbReference>
<dbReference type="Gene3D" id="3.30.40.100">
    <property type="match status" value="1"/>
</dbReference>
<dbReference type="PANTHER" id="PTHR45626">
    <property type="entry name" value="TRANSCRIPTION TERMINATION FACTOR 2-RELATED"/>
    <property type="match status" value="1"/>
</dbReference>
<dbReference type="OrthoDB" id="448448at2759"/>
<protein>
    <recommendedName>
        <fullName evidence="13">F-box domain-containing protein</fullName>
    </recommendedName>
</protein>